<reference evidence="1 2" key="1">
    <citation type="journal article" date="2022" name="Nat. Genet.">
        <title>Improved pea reference genome and pan-genome highlight genomic features and evolutionary characteristics.</title>
        <authorList>
            <person name="Yang T."/>
            <person name="Liu R."/>
            <person name="Luo Y."/>
            <person name="Hu S."/>
            <person name="Wang D."/>
            <person name="Wang C."/>
            <person name="Pandey M.K."/>
            <person name="Ge S."/>
            <person name="Xu Q."/>
            <person name="Li N."/>
            <person name="Li G."/>
            <person name="Huang Y."/>
            <person name="Saxena R.K."/>
            <person name="Ji Y."/>
            <person name="Li M."/>
            <person name="Yan X."/>
            <person name="He Y."/>
            <person name="Liu Y."/>
            <person name="Wang X."/>
            <person name="Xiang C."/>
            <person name="Varshney R.K."/>
            <person name="Ding H."/>
            <person name="Gao S."/>
            <person name="Zong X."/>
        </authorList>
    </citation>
    <scope>NUCLEOTIDE SEQUENCE [LARGE SCALE GENOMIC DNA]</scope>
    <source>
        <strain evidence="1 2">cv. Zhongwan 6</strain>
    </source>
</reference>
<gene>
    <name evidence="1" type="ORF">KIW84_044927</name>
</gene>
<dbReference type="EMBL" id="JAMSHJ010000004">
    <property type="protein sequence ID" value="KAI5421282.1"/>
    <property type="molecule type" value="Genomic_DNA"/>
</dbReference>
<dbReference type="PANTHER" id="PTHR48475">
    <property type="entry name" value="RIBONUCLEASE H"/>
    <property type="match status" value="1"/>
</dbReference>
<dbReference type="Gramene" id="Psat04G0492700-T1">
    <property type="protein sequence ID" value="KAI5421282.1"/>
    <property type="gene ID" value="KIW84_044927"/>
</dbReference>
<name>A0A9D5AR11_PEA</name>
<sequence length="133" mass="15121">MVTTCEEAFSSLRKTLATSQVLYRPDLARRLTKWTIELSEFEIFFEARKTLTAQVFKDFLAKITHIPLEPDRVWVVFTNKSSNNRGSGIDVILENGSRLVVEAPMIFEFPSTNNQAEYKFVIVGITLAKEMGA</sequence>
<evidence type="ECO:0000313" key="2">
    <source>
        <dbReference type="Proteomes" id="UP001058974"/>
    </source>
</evidence>
<dbReference type="PANTHER" id="PTHR48475:SF2">
    <property type="entry name" value="RIBONUCLEASE H"/>
    <property type="match status" value="1"/>
</dbReference>
<evidence type="ECO:0000313" key="1">
    <source>
        <dbReference type="EMBL" id="KAI5421282.1"/>
    </source>
</evidence>
<dbReference type="Proteomes" id="UP001058974">
    <property type="component" value="Chromosome 4"/>
</dbReference>
<keyword evidence="2" id="KW-1185">Reference proteome</keyword>
<accession>A0A9D5AR11</accession>
<dbReference type="AlphaFoldDB" id="A0A9D5AR11"/>
<protein>
    <submittedName>
        <fullName evidence="1">Uncharacterized protein</fullName>
    </submittedName>
</protein>
<comment type="caution">
    <text evidence="1">The sequence shown here is derived from an EMBL/GenBank/DDBJ whole genome shotgun (WGS) entry which is preliminary data.</text>
</comment>
<proteinExistence type="predicted"/>
<organism evidence="1 2">
    <name type="scientific">Pisum sativum</name>
    <name type="common">Garden pea</name>
    <name type="synonym">Lathyrus oleraceus</name>
    <dbReference type="NCBI Taxonomy" id="3888"/>
    <lineage>
        <taxon>Eukaryota</taxon>
        <taxon>Viridiplantae</taxon>
        <taxon>Streptophyta</taxon>
        <taxon>Embryophyta</taxon>
        <taxon>Tracheophyta</taxon>
        <taxon>Spermatophyta</taxon>
        <taxon>Magnoliopsida</taxon>
        <taxon>eudicotyledons</taxon>
        <taxon>Gunneridae</taxon>
        <taxon>Pentapetalae</taxon>
        <taxon>rosids</taxon>
        <taxon>fabids</taxon>
        <taxon>Fabales</taxon>
        <taxon>Fabaceae</taxon>
        <taxon>Papilionoideae</taxon>
        <taxon>50 kb inversion clade</taxon>
        <taxon>NPAAA clade</taxon>
        <taxon>Hologalegina</taxon>
        <taxon>IRL clade</taxon>
        <taxon>Fabeae</taxon>
        <taxon>Lathyrus</taxon>
    </lineage>
</organism>